<dbReference type="STRING" id="334426.A0A0R3PP06"/>
<dbReference type="Pfam" id="PF02854">
    <property type="entry name" value="MIF4G"/>
    <property type="match status" value="1"/>
</dbReference>
<evidence type="ECO:0000313" key="3">
    <source>
        <dbReference type="EMBL" id="VDM58459.1"/>
    </source>
</evidence>
<evidence type="ECO:0000313" key="5">
    <source>
        <dbReference type="WBParaSite" id="ACOC_0000687301-mRNA-1"/>
    </source>
</evidence>
<evidence type="ECO:0000256" key="1">
    <source>
        <dbReference type="SAM" id="MobiDB-lite"/>
    </source>
</evidence>
<reference evidence="3 4" key="2">
    <citation type="submission" date="2018-11" db="EMBL/GenBank/DDBJ databases">
        <authorList>
            <consortium name="Pathogen Informatics"/>
        </authorList>
    </citation>
    <scope>NUCLEOTIDE SEQUENCE [LARGE SCALE GENOMIC DNA]</scope>
    <source>
        <strain evidence="3 4">Costa Rica</strain>
    </source>
</reference>
<dbReference type="WBParaSite" id="ACOC_0000687301-mRNA-1">
    <property type="protein sequence ID" value="ACOC_0000687301-mRNA-1"/>
    <property type="gene ID" value="ACOC_0000687301"/>
</dbReference>
<dbReference type="SUPFAM" id="SSF48371">
    <property type="entry name" value="ARM repeat"/>
    <property type="match status" value="1"/>
</dbReference>
<evidence type="ECO:0000259" key="2">
    <source>
        <dbReference type="SMART" id="SM00543"/>
    </source>
</evidence>
<dbReference type="Gene3D" id="1.25.40.180">
    <property type="match status" value="1"/>
</dbReference>
<dbReference type="GO" id="GO:0003743">
    <property type="term" value="F:translation initiation factor activity"/>
    <property type="evidence" value="ECO:0007669"/>
    <property type="project" value="TreeGrafter"/>
</dbReference>
<gene>
    <name evidence="3" type="ORF">ACOC_LOCUS6874</name>
</gene>
<dbReference type="GO" id="GO:0003729">
    <property type="term" value="F:mRNA binding"/>
    <property type="evidence" value="ECO:0007669"/>
    <property type="project" value="TreeGrafter"/>
</dbReference>
<dbReference type="SMART" id="SM00543">
    <property type="entry name" value="MIF4G"/>
    <property type="match status" value="1"/>
</dbReference>
<organism evidence="5">
    <name type="scientific">Angiostrongylus costaricensis</name>
    <name type="common">Nematode worm</name>
    <dbReference type="NCBI Taxonomy" id="334426"/>
    <lineage>
        <taxon>Eukaryota</taxon>
        <taxon>Metazoa</taxon>
        <taxon>Ecdysozoa</taxon>
        <taxon>Nematoda</taxon>
        <taxon>Chromadorea</taxon>
        <taxon>Rhabditida</taxon>
        <taxon>Rhabditina</taxon>
        <taxon>Rhabditomorpha</taxon>
        <taxon>Strongyloidea</taxon>
        <taxon>Metastrongylidae</taxon>
        <taxon>Angiostrongylus</taxon>
    </lineage>
</organism>
<sequence length="791" mass="89621">MSSTISRERSKGKPYGQDALNAISTHHAGAASVPLGAPQPSFATPTIQNVTAAPQQEYDMTSPTMRLPVGTTIHPMGYGMSFLQHGGHYVARPGNAPPTHMRAQPPQQYYQPQQMFVQQQQFFPGPQYSRQPGMDYDPHTTAMSTVYMSQEISHPTPIQIQPPPQPVQQHRNKNILTIRDPNTFEVVDLCARTESSSENRKDEAKDSPTEMAASCSTAQEVPNVSTEATDLVSSSPDPTDQSTYKDTDTSSIAPAFGEENETTHICVASDTPVDGQEHKITSNIDTAETVAPSTNDQGSILDVEAEESSVDAVDTPDVPTPDTEEEERRKAEEEEERKRQREVELEALLHSLLANPTEVDKENLIYGRAFLYCVRDLEKYGGRFSHNDHRGGKGGGNKKFPPSARPSIERNIERAVSLHKAENAWKAEKIRPEDLEKEEARTKASSLSLLLKKVRSLMNKITPTTKDELIKEFLNYNVSSSPEQLAAVINIIFDKAVEEPKFCPIYAEVCKQQVDKELKENSKLSLCRNALLNRAQETFVNKTWEEERNIKVKAIDEEEDPKKKLQLQIDLQEADDKFRRRKFGNITFIGQLYRQTLLSTKIVQWCLYDLINHSHRNPETKKLPEPPFDEESLQCAIQLIENLGKQLDSFTQDFNGKEYLDQTLQHLECVSNMCSNKIRFMVMNVIELRQNRWLPRKGVDQGPKKLADIHNDIKREQMENHYEMNIKLQIGATTPGLPMVLKIVECIDDTPLKYVIGLPSRIVSVLEQILFDHNFQDLRELHYRTFGIQEL</sequence>
<feature type="compositionally biased region" description="Low complexity" evidence="1">
    <location>
        <begin position="310"/>
        <end position="321"/>
    </location>
</feature>
<accession>A0A0R3PP06</accession>
<feature type="compositionally biased region" description="Polar residues" evidence="1">
    <location>
        <begin position="214"/>
        <end position="242"/>
    </location>
</feature>
<keyword evidence="4" id="KW-1185">Reference proteome</keyword>
<feature type="compositionally biased region" description="Basic and acidic residues" evidence="1">
    <location>
        <begin position="195"/>
        <end position="208"/>
    </location>
</feature>
<reference evidence="5" key="1">
    <citation type="submission" date="2016-04" db="UniProtKB">
        <authorList>
            <consortium name="WormBaseParasite"/>
        </authorList>
    </citation>
    <scope>IDENTIFICATION</scope>
</reference>
<dbReference type="PANTHER" id="PTHR23253">
    <property type="entry name" value="EUKARYOTIC TRANSLATION INITIATION FACTOR 4 GAMMA"/>
    <property type="match status" value="1"/>
</dbReference>
<feature type="domain" description="MIF4G" evidence="2">
    <location>
        <begin position="451"/>
        <end position="692"/>
    </location>
</feature>
<dbReference type="PANTHER" id="PTHR23253:SF78">
    <property type="entry name" value="EUKARYOTIC TRANSLATION INITIATION FACTOR 4G1, ISOFORM B-RELATED"/>
    <property type="match status" value="1"/>
</dbReference>
<dbReference type="EMBL" id="UYYA01003985">
    <property type="protein sequence ID" value="VDM58459.1"/>
    <property type="molecule type" value="Genomic_DNA"/>
</dbReference>
<name>A0A0R3PP06_ANGCS</name>
<dbReference type="OrthoDB" id="514777at2759"/>
<feature type="region of interest" description="Disordered" evidence="1">
    <location>
        <begin position="305"/>
        <end position="340"/>
    </location>
</feature>
<protein>
    <submittedName>
        <fullName evidence="5">MIF4G domain-containing protein</fullName>
    </submittedName>
</protein>
<feature type="compositionally biased region" description="Basic and acidic residues" evidence="1">
    <location>
        <begin position="326"/>
        <end position="340"/>
    </location>
</feature>
<dbReference type="Proteomes" id="UP000267027">
    <property type="component" value="Unassembled WGS sequence"/>
</dbReference>
<dbReference type="InterPro" id="IPR016024">
    <property type="entry name" value="ARM-type_fold"/>
</dbReference>
<feature type="region of interest" description="Disordered" evidence="1">
    <location>
        <begin position="385"/>
        <end position="405"/>
    </location>
</feature>
<dbReference type="GO" id="GO:0016281">
    <property type="term" value="C:eukaryotic translation initiation factor 4F complex"/>
    <property type="evidence" value="ECO:0007669"/>
    <property type="project" value="TreeGrafter"/>
</dbReference>
<evidence type="ECO:0000313" key="4">
    <source>
        <dbReference type="Proteomes" id="UP000267027"/>
    </source>
</evidence>
<feature type="region of interest" description="Disordered" evidence="1">
    <location>
        <begin position="191"/>
        <end position="262"/>
    </location>
</feature>
<dbReference type="InterPro" id="IPR003890">
    <property type="entry name" value="MIF4G-like_typ-3"/>
</dbReference>
<dbReference type="AlphaFoldDB" id="A0A0R3PP06"/>
<proteinExistence type="predicted"/>